<reference evidence="2 3" key="1">
    <citation type="submission" date="2021-07" db="EMBL/GenBank/DDBJ databases">
        <title>The Aristolochia fimbriata genome: insights into angiosperm evolution, floral development and chemical biosynthesis.</title>
        <authorList>
            <person name="Jiao Y."/>
        </authorList>
    </citation>
    <scope>NUCLEOTIDE SEQUENCE [LARGE SCALE GENOMIC DNA]</scope>
    <source>
        <strain evidence="2">IBCAS-2021</strain>
        <tissue evidence="2">Leaf</tissue>
    </source>
</reference>
<comment type="caution">
    <text evidence="2">The sequence shown here is derived from an EMBL/GenBank/DDBJ whole genome shotgun (WGS) entry which is preliminary data.</text>
</comment>
<dbReference type="SUPFAM" id="SSF51556">
    <property type="entry name" value="Metallo-dependent hydrolases"/>
    <property type="match status" value="1"/>
</dbReference>
<gene>
    <name evidence="2" type="ORF">H6P81_008247</name>
</gene>
<sequence>MQLFDAHCHLQDPRVFNVSSLLIKTALCYGIQLMAINGVSEKDWLRVKGMSDDYPSVVPCFGLHPWFLGDRSPNWFRLLKEYFQSTPAAAVGEIGLHKWPNGTEADFQLQVQVFHQQIELAKEINRPASVHCVDAFDELLDIMESIGPFPAGVMLHSYMGSAELVPRLVKLGTYFSFSGHHTTFMTPEKLKAVLKAVPKNRILLESDAPDALPKLNSTEIQWVPGDASRTLNQPANIPVVLSYVASFLGMEEKEVAELTYRNSIRFYTYPGSKVAGDR</sequence>
<dbReference type="PANTHER" id="PTHR47176:SF1">
    <property type="entry name" value="OS04G0577500 PROTEIN"/>
    <property type="match status" value="1"/>
</dbReference>
<protein>
    <submittedName>
        <fullName evidence="2">Uncharacterized protein</fullName>
    </submittedName>
</protein>
<feature type="binding site" evidence="1">
    <location>
        <position position="7"/>
    </location>
    <ligand>
        <name>a divalent metal cation</name>
        <dbReference type="ChEBI" id="CHEBI:60240"/>
        <label>1</label>
    </ligand>
</feature>
<dbReference type="InterPro" id="IPR001130">
    <property type="entry name" value="TatD-like"/>
</dbReference>
<dbReference type="EMBL" id="JAINDJ010000003">
    <property type="protein sequence ID" value="KAG9455343.1"/>
    <property type="molecule type" value="Genomic_DNA"/>
</dbReference>
<proteinExistence type="predicted"/>
<dbReference type="Proteomes" id="UP000825729">
    <property type="component" value="Unassembled WGS sequence"/>
</dbReference>
<dbReference type="GO" id="GO:0046872">
    <property type="term" value="F:metal ion binding"/>
    <property type="evidence" value="ECO:0007669"/>
    <property type="project" value="UniProtKB-KW"/>
</dbReference>
<feature type="binding site" evidence="1">
    <location>
        <position position="207"/>
    </location>
    <ligand>
        <name>a divalent metal cation</name>
        <dbReference type="ChEBI" id="CHEBI:60240"/>
        <label>1</label>
    </ligand>
</feature>
<dbReference type="GO" id="GO:0016788">
    <property type="term" value="F:hydrolase activity, acting on ester bonds"/>
    <property type="evidence" value="ECO:0007669"/>
    <property type="project" value="InterPro"/>
</dbReference>
<dbReference type="PIRSF" id="PIRSF005902">
    <property type="entry name" value="DNase_TatD"/>
    <property type="match status" value="1"/>
</dbReference>
<feature type="binding site" evidence="1">
    <location>
        <position position="156"/>
    </location>
    <ligand>
        <name>a divalent metal cation</name>
        <dbReference type="ChEBI" id="CHEBI:60240"/>
        <label>2</label>
    </ligand>
</feature>
<evidence type="ECO:0000313" key="2">
    <source>
        <dbReference type="EMBL" id="KAG9455343.1"/>
    </source>
</evidence>
<evidence type="ECO:0000256" key="1">
    <source>
        <dbReference type="PIRSR" id="PIRSR005902-1"/>
    </source>
</evidence>
<evidence type="ECO:0000313" key="3">
    <source>
        <dbReference type="Proteomes" id="UP000825729"/>
    </source>
</evidence>
<dbReference type="Gene3D" id="3.20.20.140">
    <property type="entry name" value="Metal-dependent hydrolases"/>
    <property type="match status" value="1"/>
</dbReference>
<dbReference type="Pfam" id="PF01026">
    <property type="entry name" value="TatD_DNase"/>
    <property type="match status" value="1"/>
</dbReference>
<dbReference type="InterPro" id="IPR032466">
    <property type="entry name" value="Metal_Hydrolase"/>
</dbReference>
<feature type="binding site" evidence="1">
    <location>
        <position position="93"/>
    </location>
    <ligand>
        <name>a divalent metal cation</name>
        <dbReference type="ChEBI" id="CHEBI:60240"/>
        <label>1</label>
    </ligand>
</feature>
<organism evidence="2 3">
    <name type="scientific">Aristolochia fimbriata</name>
    <name type="common">White veined hardy Dutchman's pipe vine</name>
    <dbReference type="NCBI Taxonomy" id="158543"/>
    <lineage>
        <taxon>Eukaryota</taxon>
        <taxon>Viridiplantae</taxon>
        <taxon>Streptophyta</taxon>
        <taxon>Embryophyta</taxon>
        <taxon>Tracheophyta</taxon>
        <taxon>Spermatophyta</taxon>
        <taxon>Magnoliopsida</taxon>
        <taxon>Magnoliidae</taxon>
        <taxon>Piperales</taxon>
        <taxon>Aristolochiaceae</taxon>
        <taxon>Aristolochia</taxon>
    </lineage>
</organism>
<keyword evidence="1" id="KW-0479">Metal-binding</keyword>
<accession>A0AAV7F708</accession>
<keyword evidence="3" id="KW-1185">Reference proteome</keyword>
<feature type="binding site" evidence="1">
    <location>
        <position position="9"/>
    </location>
    <ligand>
        <name>a divalent metal cation</name>
        <dbReference type="ChEBI" id="CHEBI:60240"/>
        <label>1</label>
    </ligand>
</feature>
<dbReference type="CDD" id="cd01310">
    <property type="entry name" value="TatD_DNAse"/>
    <property type="match status" value="1"/>
</dbReference>
<name>A0AAV7F708_ARIFI</name>
<dbReference type="AlphaFoldDB" id="A0AAV7F708"/>
<feature type="binding site" evidence="1">
    <location>
        <position position="131"/>
    </location>
    <ligand>
        <name>a divalent metal cation</name>
        <dbReference type="ChEBI" id="CHEBI:60240"/>
        <label>2</label>
    </ligand>
</feature>
<dbReference type="PANTHER" id="PTHR47176">
    <property type="entry name" value="OSJNBA0020J04.13 PROTEIN"/>
    <property type="match status" value="1"/>
</dbReference>